<dbReference type="Gene3D" id="2.60.120.260">
    <property type="entry name" value="Galactose-binding domain-like"/>
    <property type="match status" value="1"/>
</dbReference>
<organism evidence="3 4">
    <name type="scientific">Phanerochaete sordida</name>
    <dbReference type="NCBI Taxonomy" id="48140"/>
    <lineage>
        <taxon>Eukaryota</taxon>
        <taxon>Fungi</taxon>
        <taxon>Dikarya</taxon>
        <taxon>Basidiomycota</taxon>
        <taxon>Agaricomycotina</taxon>
        <taxon>Agaricomycetes</taxon>
        <taxon>Polyporales</taxon>
        <taxon>Phanerochaetaceae</taxon>
        <taxon>Phanerochaete</taxon>
    </lineage>
</organism>
<comment type="caution">
    <text evidence="3">The sequence shown here is derived from an EMBL/GenBank/DDBJ whole genome shotgun (WGS) entry which is preliminary data.</text>
</comment>
<keyword evidence="1" id="KW-0812">Transmembrane</keyword>
<keyword evidence="4" id="KW-1185">Reference proteome</keyword>
<feature type="chain" id="PRO_5040460470" evidence="2">
    <location>
        <begin position="28"/>
        <end position="348"/>
    </location>
</feature>
<feature type="transmembrane region" description="Helical" evidence="1">
    <location>
        <begin position="233"/>
        <end position="254"/>
    </location>
</feature>
<keyword evidence="1" id="KW-0472">Membrane</keyword>
<evidence type="ECO:0000256" key="2">
    <source>
        <dbReference type="SAM" id="SignalP"/>
    </source>
</evidence>
<dbReference type="AlphaFoldDB" id="A0A9P3G7M7"/>
<evidence type="ECO:0000313" key="3">
    <source>
        <dbReference type="EMBL" id="GJE89324.1"/>
    </source>
</evidence>
<evidence type="ECO:0000313" key="4">
    <source>
        <dbReference type="Proteomes" id="UP000703269"/>
    </source>
</evidence>
<gene>
    <name evidence="3" type="ORF">PsYK624_054230</name>
</gene>
<dbReference type="PROSITE" id="PS51257">
    <property type="entry name" value="PROKAR_LIPOPROTEIN"/>
    <property type="match status" value="1"/>
</dbReference>
<proteinExistence type="predicted"/>
<reference evidence="3 4" key="1">
    <citation type="submission" date="2021-08" db="EMBL/GenBank/DDBJ databases">
        <title>Draft Genome Sequence of Phanerochaete sordida strain YK-624.</title>
        <authorList>
            <person name="Mori T."/>
            <person name="Dohra H."/>
            <person name="Suzuki T."/>
            <person name="Kawagishi H."/>
            <person name="Hirai H."/>
        </authorList>
    </citation>
    <scope>NUCLEOTIDE SEQUENCE [LARGE SCALE GENOMIC DNA]</scope>
    <source>
        <strain evidence="3 4">YK-624</strain>
    </source>
</reference>
<name>A0A9P3G7M7_9APHY</name>
<keyword evidence="1" id="KW-1133">Transmembrane helix</keyword>
<dbReference type="OrthoDB" id="2758521at2759"/>
<sequence length="348" mass="36864">MRLKRFTGPYLCTTAILSCLPFPSILAAQVSVLVDDQDPGVLYQGSPATPWNIGQTCVACSATIDPKQTYDGTWSDATFRDDGDVPQSATYNFTGTAIFVYGVQVQLSTRRPADVLFSIDGVMQAPYTFQPSSQNDTFKYNQPLFAKQDLSNSPHTLVLQNGRVGGGPSLVLVDYLVYMSNMSSSSDPITNGSATSISTVTVTFTPTSLASGPVPSGLPGTENRAPSGLSGSALIAVICLAGGLGATLISIAVWKLHRQLRKTAHDGGSKSDSLHTSPYSPQIYPFVQHDTSTLLPVSAQGVLGQSLGTGNIGFQGSRVVQRVSTDYSDSVEGSRITAPPEYRSRVHG</sequence>
<feature type="signal peptide" evidence="2">
    <location>
        <begin position="1"/>
        <end position="27"/>
    </location>
</feature>
<accession>A0A9P3G7M7</accession>
<protein>
    <submittedName>
        <fullName evidence="3">Uncharacterized protein</fullName>
    </submittedName>
</protein>
<dbReference type="EMBL" id="BPQB01000012">
    <property type="protein sequence ID" value="GJE89324.1"/>
    <property type="molecule type" value="Genomic_DNA"/>
</dbReference>
<keyword evidence="2" id="KW-0732">Signal</keyword>
<dbReference type="Proteomes" id="UP000703269">
    <property type="component" value="Unassembled WGS sequence"/>
</dbReference>
<evidence type="ECO:0000256" key="1">
    <source>
        <dbReference type="SAM" id="Phobius"/>
    </source>
</evidence>